<dbReference type="EMBL" id="KQ965767">
    <property type="protein sequence ID" value="KXS14743.1"/>
    <property type="molecule type" value="Genomic_DNA"/>
</dbReference>
<proteinExistence type="predicted"/>
<dbReference type="PRINTS" id="PR00160">
    <property type="entry name" value="GLUTAREDOXIN"/>
</dbReference>
<dbReference type="PROSITE" id="PS51354">
    <property type="entry name" value="GLUTAREDOXIN_2"/>
    <property type="match status" value="1"/>
</dbReference>
<dbReference type="PANTHER" id="PTHR45694:SF18">
    <property type="entry name" value="GLUTAREDOXIN-1-RELATED"/>
    <property type="match status" value="1"/>
</dbReference>
<dbReference type="AlphaFoldDB" id="A0A139AE94"/>
<dbReference type="SUPFAM" id="SSF52833">
    <property type="entry name" value="Thioredoxin-like"/>
    <property type="match status" value="1"/>
</dbReference>
<dbReference type="Proteomes" id="UP000070544">
    <property type="component" value="Unassembled WGS sequence"/>
</dbReference>
<dbReference type="GO" id="GO:0034599">
    <property type="term" value="P:cellular response to oxidative stress"/>
    <property type="evidence" value="ECO:0007669"/>
    <property type="project" value="TreeGrafter"/>
</dbReference>
<dbReference type="InterPro" id="IPR036249">
    <property type="entry name" value="Thioredoxin-like_sf"/>
</dbReference>
<feature type="domain" description="Glutaredoxin" evidence="1">
    <location>
        <begin position="85"/>
        <end position="137"/>
    </location>
</feature>
<dbReference type="Pfam" id="PF00462">
    <property type="entry name" value="Glutaredoxin"/>
    <property type="match status" value="1"/>
</dbReference>
<protein>
    <submittedName>
        <fullName evidence="2">Glutaredoxin-domain-containing protein</fullName>
    </submittedName>
</protein>
<reference evidence="2 3" key="1">
    <citation type="journal article" date="2015" name="Genome Biol. Evol.">
        <title>Phylogenomic analyses indicate that early fungi evolved digesting cell walls of algal ancestors of land plants.</title>
        <authorList>
            <person name="Chang Y."/>
            <person name="Wang S."/>
            <person name="Sekimoto S."/>
            <person name="Aerts A.L."/>
            <person name="Choi C."/>
            <person name="Clum A."/>
            <person name="LaButti K.M."/>
            <person name="Lindquist E.A."/>
            <person name="Yee Ngan C."/>
            <person name="Ohm R.A."/>
            <person name="Salamov A.A."/>
            <person name="Grigoriev I.V."/>
            <person name="Spatafora J.W."/>
            <person name="Berbee M.L."/>
        </authorList>
    </citation>
    <scope>NUCLEOTIDE SEQUENCE [LARGE SCALE GENOMIC DNA]</scope>
    <source>
        <strain evidence="2 3">JEL478</strain>
    </source>
</reference>
<dbReference type="CDD" id="cd03419">
    <property type="entry name" value="GRX_GRXh_1_2_like"/>
    <property type="match status" value="1"/>
</dbReference>
<evidence type="ECO:0000313" key="3">
    <source>
        <dbReference type="Proteomes" id="UP000070544"/>
    </source>
</evidence>
<evidence type="ECO:0000313" key="2">
    <source>
        <dbReference type="EMBL" id="KXS14743.1"/>
    </source>
</evidence>
<sequence length="171" mass="18808">MSWLSRGASSSSSKEVLDLVLKYVHENEVMVFSKSYCPIRSDGQVADIDPVDCSWGLRVDALRIHIGLPLLAILSPAQTFLTAKYCNRAKSLLNRLGVKFRAVELDVDAQGSAMQSALRDLTRQSTVPNIFIRNRHVGGCDDIHAAEARGALKLILEGESDEVAKLFPLKL</sequence>
<name>A0A139AE94_GONPJ</name>
<dbReference type="PANTHER" id="PTHR45694">
    <property type="entry name" value="GLUTAREDOXIN 2"/>
    <property type="match status" value="1"/>
</dbReference>
<dbReference type="STRING" id="1344416.A0A139AE94"/>
<dbReference type="InterPro" id="IPR002109">
    <property type="entry name" value="Glutaredoxin"/>
</dbReference>
<dbReference type="InterPro" id="IPR014025">
    <property type="entry name" value="Glutaredoxin_subgr"/>
</dbReference>
<accession>A0A139AE94</accession>
<dbReference type="OrthoDB" id="418495at2759"/>
<keyword evidence="3" id="KW-1185">Reference proteome</keyword>
<evidence type="ECO:0000259" key="1">
    <source>
        <dbReference type="Pfam" id="PF00462"/>
    </source>
</evidence>
<gene>
    <name evidence="2" type="ORF">M427DRAFT_145921</name>
</gene>
<dbReference type="Gene3D" id="3.40.30.10">
    <property type="entry name" value="Glutaredoxin"/>
    <property type="match status" value="1"/>
</dbReference>
<organism evidence="2 3">
    <name type="scientific">Gonapodya prolifera (strain JEL478)</name>
    <name type="common">Monoblepharis prolifera</name>
    <dbReference type="NCBI Taxonomy" id="1344416"/>
    <lineage>
        <taxon>Eukaryota</taxon>
        <taxon>Fungi</taxon>
        <taxon>Fungi incertae sedis</taxon>
        <taxon>Chytridiomycota</taxon>
        <taxon>Chytridiomycota incertae sedis</taxon>
        <taxon>Monoblepharidomycetes</taxon>
        <taxon>Monoblepharidales</taxon>
        <taxon>Gonapodyaceae</taxon>
        <taxon>Gonapodya</taxon>
    </lineage>
</organism>
<dbReference type="GO" id="GO:0015038">
    <property type="term" value="F:glutathione disulfide oxidoreductase activity"/>
    <property type="evidence" value="ECO:0007669"/>
    <property type="project" value="TreeGrafter"/>
</dbReference>
<dbReference type="GO" id="GO:0005737">
    <property type="term" value="C:cytoplasm"/>
    <property type="evidence" value="ECO:0007669"/>
    <property type="project" value="TreeGrafter"/>
</dbReference>